<feature type="transmembrane region" description="Helical" evidence="7">
    <location>
        <begin position="190"/>
        <end position="215"/>
    </location>
</feature>
<proteinExistence type="inferred from homology"/>
<keyword evidence="2 7" id="KW-0813">Transport</keyword>
<keyword evidence="10" id="KW-1185">Reference proteome</keyword>
<dbReference type="CDD" id="cd06261">
    <property type="entry name" value="TM_PBP2"/>
    <property type="match status" value="1"/>
</dbReference>
<dbReference type="InterPro" id="IPR000515">
    <property type="entry name" value="MetI-like"/>
</dbReference>
<feature type="transmembrane region" description="Helical" evidence="7">
    <location>
        <begin position="12"/>
        <end position="34"/>
    </location>
</feature>
<feature type="transmembrane region" description="Helical" evidence="7">
    <location>
        <begin position="100"/>
        <end position="121"/>
    </location>
</feature>
<comment type="similarity">
    <text evidence="7">Belongs to the binding-protein-dependent transport system permease family.</text>
</comment>
<keyword evidence="5 7" id="KW-1133">Transmembrane helix</keyword>
<keyword evidence="4 7" id="KW-0812">Transmembrane</keyword>
<dbReference type="Proteomes" id="UP000072741">
    <property type="component" value="Unassembled WGS sequence"/>
</dbReference>
<dbReference type="GO" id="GO:0005886">
    <property type="term" value="C:plasma membrane"/>
    <property type="evidence" value="ECO:0007669"/>
    <property type="project" value="UniProtKB-SubCell"/>
</dbReference>
<sequence>MEGAAGSALRRIGLPILFALATLLAWEAAVRLFAIREVLLPAPSAVVARLIDTFPLLMQHAWPTVWESVAGFAIASLLGVALAALLSASALMRDMLYPNVVLFQLIPKIALAPLFIVWLGIGFQSRLTFSVFISFFPVVIATLAGLDHVDQSLLRLCRALTASSWQVFAWVRLPHALPYVFSGMKIATTFAIIGVVVGEFITSQAGLGYLVLFASAQADTALILAAILVLCFFGLAFYGLVALLERWTQRRFGH</sequence>
<evidence type="ECO:0000256" key="1">
    <source>
        <dbReference type="ARBA" id="ARBA00004651"/>
    </source>
</evidence>
<feature type="transmembrane region" description="Helical" evidence="7">
    <location>
        <begin position="65"/>
        <end position="88"/>
    </location>
</feature>
<dbReference type="InterPro" id="IPR035906">
    <property type="entry name" value="MetI-like_sf"/>
</dbReference>
<feature type="domain" description="ABC transmembrane type-1" evidence="8">
    <location>
        <begin position="61"/>
        <end position="241"/>
    </location>
</feature>
<evidence type="ECO:0000256" key="2">
    <source>
        <dbReference type="ARBA" id="ARBA00022448"/>
    </source>
</evidence>
<dbReference type="PROSITE" id="PS50928">
    <property type="entry name" value="ABC_TM1"/>
    <property type="match status" value="1"/>
</dbReference>
<comment type="subcellular location">
    <subcellularLocation>
        <location evidence="1 7">Cell membrane</location>
        <topology evidence="1 7">Multi-pass membrane protein</topology>
    </subcellularLocation>
</comment>
<protein>
    <recommendedName>
        <fullName evidence="8">ABC transmembrane type-1 domain-containing protein</fullName>
    </recommendedName>
</protein>
<evidence type="ECO:0000256" key="3">
    <source>
        <dbReference type="ARBA" id="ARBA00022475"/>
    </source>
</evidence>
<dbReference type="SUPFAM" id="SSF161098">
    <property type="entry name" value="MetI-like"/>
    <property type="match status" value="1"/>
</dbReference>
<evidence type="ECO:0000256" key="6">
    <source>
        <dbReference type="ARBA" id="ARBA00023136"/>
    </source>
</evidence>
<keyword evidence="3" id="KW-1003">Cell membrane</keyword>
<evidence type="ECO:0000256" key="5">
    <source>
        <dbReference type="ARBA" id="ARBA00022989"/>
    </source>
</evidence>
<organism evidence="9 10">
    <name type="scientific">Pseudacidovorax intermedius</name>
    <dbReference type="NCBI Taxonomy" id="433924"/>
    <lineage>
        <taxon>Bacteria</taxon>
        <taxon>Pseudomonadati</taxon>
        <taxon>Pseudomonadota</taxon>
        <taxon>Betaproteobacteria</taxon>
        <taxon>Burkholderiales</taxon>
        <taxon>Comamonadaceae</taxon>
        <taxon>Pseudacidovorax</taxon>
    </lineage>
</organism>
<feature type="transmembrane region" description="Helical" evidence="7">
    <location>
        <begin position="127"/>
        <end position="146"/>
    </location>
</feature>
<dbReference type="RefSeq" id="WP_058642562.1">
    <property type="nucleotide sequence ID" value="NZ_LDSL01000083.1"/>
</dbReference>
<evidence type="ECO:0000256" key="7">
    <source>
        <dbReference type="RuleBase" id="RU363032"/>
    </source>
</evidence>
<comment type="caution">
    <text evidence="9">The sequence shown here is derived from an EMBL/GenBank/DDBJ whole genome shotgun (WGS) entry which is preliminary data.</text>
</comment>
<dbReference type="GO" id="GO:0055085">
    <property type="term" value="P:transmembrane transport"/>
    <property type="evidence" value="ECO:0007669"/>
    <property type="project" value="InterPro"/>
</dbReference>
<feature type="transmembrane region" description="Helical" evidence="7">
    <location>
        <begin position="221"/>
        <end position="244"/>
    </location>
</feature>
<evidence type="ECO:0000256" key="4">
    <source>
        <dbReference type="ARBA" id="ARBA00022692"/>
    </source>
</evidence>
<name>A0A147GT22_9BURK</name>
<accession>A0A147GT22</accession>
<evidence type="ECO:0000313" key="9">
    <source>
        <dbReference type="EMBL" id="KTT20495.1"/>
    </source>
</evidence>
<dbReference type="AlphaFoldDB" id="A0A147GT22"/>
<dbReference type="PANTHER" id="PTHR30151:SF20">
    <property type="entry name" value="ABC TRANSPORTER PERMEASE PROTEIN HI_0355-RELATED"/>
    <property type="match status" value="1"/>
</dbReference>
<evidence type="ECO:0000313" key="10">
    <source>
        <dbReference type="Proteomes" id="UP000072741"/>
    </source>
</evidence>
<dbReference type="EMBL" id="LDSL01000083">
    <property type="protein sequence ID" value="KTT20495.1"/>
    <property type="molecule type" value="Genomic_DNA"/>
</dbReference>
<dbReference type="Gene3D" id="1.10.3720.10">
    <property type="entry name" value="MetI-like"/>
    <property type="match status" value="1"/>
</dbReference>
<reference evidence="9 10" key="1">
    <citation type="journal article" date="2016" name="Front. Microbiol.">
        <title>Genomic Resource of Rice Seed Associated Bacteria.</title>
        <authorList>
            <person name="Midha S."/>
            <person name="Bansal K."/>
            <person name="Sharma S."/>
            <person name="Kumar N."/>
            <person name="Patil P.P."/>
            <person name="Chaudhry V."/>
            <person name="Patil P.B."/>
        </authorList>
    </citation>
    <scope>NUCLEOTIDE SEQUENCE [LARGE SCALE GENOMIC DNA]</scope>
    <source>
        <strain evidence="9 10">NS331</strain>
    </source>
</reference>
<dbReference type="Pfam" id="PF00528">
    <property type="entry name" value="BPD_transp_1"/>
    <property type="match status" value="1"/>
</dbReference>
<keyword evidence="6 7" id="KW-0472">Membrane</keyword>
<gene>
    <name evidence="9" type="ORF">NS331_13840</name>
</gene>
<evidence type="ECO:0000259" key="8">
    <source>
        <dbReference type="PROSITE" id="PS50928"/>
    </source>
</evidence>
<dbReference type="PANTHER" id="PTHR30151">
    <property type="entry name" value="ALKANE SULFONATE ABC TRANSPORTER-RELATED, MEMBRANE SUBUNIT"/>
    <property type="match status" value="1"/>
</dbReference>